<protein>
    <recommendedName>
        <fullName evidence="8">NADH-quinone oxidoreductase subunit K</fullName>
        <ecNumber evidence="8">7.1.1.-</ecNumber>
    </recommendedName>
    <alternativeName>
        <fullName evidence="8">NADH dehydrogenase I subunit K</fullName>
    </alternativeName>
    <alternativeName>
        <fullName evidence="8">NDH-1 subunit K</fullName>
    </alternativeName>
</protein>
<evidence type="ECO:0000256" key="2">
    <source>
        <dbReference type="ARBA" id="ARBA00010519"/>
    </source>
</evidence>
<organism evidence="9 10">
    <name type="scientific">Maridesulfovibrio ferrireducens</name>
    <dbReference type="NCBI Taxonomy" id="246191"/>
    <lineage>
        <taxon>Bacteria</taxon>
        <taxon>Pseudomonadati</taxon>
        <taxon>Thermodesulfobacteriota</taxon>
        <taxon>Desulfovibrionia</taxon>
        <taxon>Desulfovibrionales</taxon>
        <taxon>Desulfovibrionaceae</taxon>
        <taxon>Maridesulfovibrio</taxon>
    </lineage>
</organism>
<name>A0A1G9EH80_9BACT</name>
<dbReference type="GO" id="GO:0042773">
    <property type="term" value="P:ATP synthesis coupled electron transport"/>
    <property type="evidence" value="ECO:0007669"/>
    <property type="project" value="InterPro"/>
</dbReference>
<comment type="function">
    <text evidence="8">NDH-1 shuttles electrons from NADH, via FMN and iron-sulfur (Fe-S) centers, to quinones in the respiratory chain. The immediate electron acceptor for the enzyme in this species is believed to be ubiquinone. Couples the redox reaction to proton translocation (for every two electrons transferred, four hydrogen ions are translocated across the cytoplasmic membrane), and thus conserves the redox energy in a proton gradient.</text>
</comment>
<reference evidence="10" key="1">
    <citation type="submission" date="2016-10" db="EMBL/GenBank/DDBJ databases">
        <authorList>
            <person name="Varghese N."/>
            <person name="Submissions S."/>
        </authorList>
    </citation>
    <scope>NUCLEOTIDE SEQUENCE [LARGE SCALE GENOMIC DNA]</scope>
    <source>
        <strain evidence="10">DSM 16995</strain>
    </source>
</reference>
<dbReference type="InterPro" id="IPR001133">
    <property type="entry name" value="NADH_UbQ_OxRdtase_chain4L/K"/>
</dbReference>
<dbReference type="GO" id="GO:0005886">
    <property type="term" value="C:plasma membrane"/>
    <property type="evidence" value="ECO:0007669"/>
    <property type="project" value="UniProtKB-SubCell"/>
</dbReference>
<dbReference type="GO" id="GO:0048038">
    <property type="term" value="F:quinone binding"/>
    <property type="evidence" value="ECO:0007669"/>
    <property type="project" value="UniProtKB-KW"/>
</dbReference>
<dbReference type="PANTHER" id="PTHR11434">
    <property type="entry name" value="NADH-UBIQUINONE OXIDOREDUCTASE SUBUNIT ND4L"/>
    <property type="match status" value="1"/>
</dbReference>
<dbReference type="PANTHER" id="PTHR11434:SF16">
    <property type="entry name" value="NADH-UBIQUINONE OXIDOREDUCTASE CHAIN 4L"/>
    <property type="match status" value="1"/>
</dbReference>
<comment type="subunit">
    <text evidence="8">NDH-1 is composed of 14 different subunits. Subunits NuoA, H, J, K, L, M, N constitute the membrane sector of the complex.</text>
</comment>
<dbReference type="EMBL" id="FNGA01000002">
    <property type="protein sequence ID" value="SDK75411.1"/>
    <property type="molecule type" value="Genomic_DNA"/>
</dbReference>
<evidence type="ECO:0000313" key="10">
    <source>
        <dbReference type="Proteomes" id="UP000199053"/>
    </source>
</evidence>
<keyword evidence="8" id="KW-0830">Ubiquinone</keyword>
<gene>
    <name evidence="8" type="primary">nuoK</name>
    <name evidence="9" type="ORF">SAMN05660337_1111</name>
</gene>
<dbReference type="HAMAP" id="MF_01456">
    <property type="entry name" value="NDH1_NuoK"/>
    <property type="match status" value="1"/>
</dbReference>
<dbReference type="STRING" id="246191.SAMN05660337_1111"/>
<keyword evidence="8" id="KW-0874">Quinone</keyword>
<dbReference type="InterPro" id="IPR039428">
    <property type="entry name" value="NUOK/Mnh_C1-like"/>
</dbReference>
<evidence type="ECO:0000256" key="6">
    <source>
        <dbReference type="ARBA" id="ARBA00022989"/>
    </source>
</evidence>
<comment type="catalytic activity">
    <reaction evidence="8">
        <text>a quinone + NADH + 5 H(+)(in) = a quinol + NAD(+) + 4 H(+)(out)</text>
        <dbReference type="Rhea" id="RHEA:57888"/>
        <dbReference type="ChEBI" id="CHEBI:15378"/>
        <dbReference type="ChEBI" id="CHEBI:24646"/>
        <dbReference type="ChEBI" id="CHEBI:57540"/>
        <dbReference type="ChEBI" id="CHEBI:57945"/>
        <dbReference type="ChEBI" id="CHEBI:132124"/>
    </reaction>
</comment>
<dbReference type="GO" id="GO:0050136">
    <property type="term" value="F:NADH dehydrogenase (quinone) (non-electrogenic) activity"/>
    <property type="evidence" value="ECO:0007669"/>
    <property type="project" value="UniProtKB-UniRule"/>
</dbReference>
<evidence type="ECO:0000256" key="4">
    <source>
        <dbReference type="ARBA" id="ARBA00022519"/>
    </source>
</evidence>
<keyword evidence="8" id="KW-1278">Translocase</keyword>
<dbReference type="OrthoDB" id="9810120at2"/>
<keyword evidence="7 8" id="KW-0472">Membrane</keyword>
<keyword evidence="5 8" id="KW-0812">Transmembrane</keyword>
<dbReference type="RefSeq" id="WP_092159109.1">
    <property type="nucleotide sequence ID" value="NZ_FNGA01000002.1"/>
</dbReference>
<dbReference type="AlphaFoldDB" id="A0A1G9EH80"/>
<dbReference type="NCBIfam" id="NF004320">
    <property type="entry name" value="PRK05715.1-2"/>
    <property type="match status" value="1"/>
</dbReference>
<keyword evidence="10" id="KW-1185">Reference proteome</keyword>
<evidence type="ECO:0000256" key="5">
    <source>
        <dbReference type="ARBA" id="ARBA00022692"/>
    </source>
</evidence>
<dbReference type="GO" id="GO:0030964">
    <property type="term" value="C:NADH dehydrogenase complex"/>
    <property type="evidence" value="ECO:0007669"/>
    <property type="project" value="TreeGrafter"/>
</dbReference>
<dbReference type="Pfam" id="PF00420">
    <property type="entry name" value="Oxidored_q2"/>
    <property type="match status" value="1"/>
</dbReference>
<evidence type="ECO:0000313" key="9">
    <source>
        <dbReference type="EMBL" id="SDK75411.1"/>
    </source>
</evidence>
<dbReference type="Proteomes" id="UP000199053">
    <property type="component" value="Unassembled WGS sequence"/>
</dbReference>
<accession>A0A1G9EH80</accession>
<dbReference type="Gene3D" id="1.10.287.3510">
    <property type="match status" value="1"/>
</dbReference>
<dbReference type="EC" id="7.1.1.-" evidence="8"/>
<evidence type="ECO:0000256" key="7">
    <source>
        <dbReference type="ARBA" id="ARBA00023136"/>
    </source>
</evidence>
<evidence type="ECO:0000256" key="3">
    <source>
        <dbReference type="ARBA" id="ARBA00022448"/>
    </source>
</evidence>
<proteinExistence type="inferred from homology"/>
<evidence type="ECO:0000256" key="1">
    <source>
        <dbReference type="ARBA" id="ARBA00004141"/>
    </source>
</evidence>
<keyword evidence="8" id="KW-1003">Cell membrane</keyword>
<evidence type="ECO:0000256" key="8">
    <source>
        <dbReference type="HAMAP-Rule" id="MF_01456"/>
    </source>
</evidence>
<keyword evidence="4" id="KW-0997">Cell inner membrane</keyword>
<keyword evidence="6 8" id="KW-1133">Transmembrane helix</keyword>
<feature type="transmembrane region" description="Helical" evidence="8">
    <location>
        <begin position="62"/>
        <end position="86"/>
    </location>
</feature>
<sequence length="102" mass="10595">MSPLMMYQLVALGLLAIGLYGIVWRKSLVGMLISVELMLNGAGLSIVAASQLTAADSATGQIATLFVMGLAAAEATLVLAIIVVVAKRFKSTETDVVSRLKG</sequence>
<keyword evidence="3 8" id="KW-0813">Transport</keyword>
<feature type="transmembrane region" description="Helical" evidence="8">
    <location>
        <begin position="31"/>
        <end position="50"/>
    </location>
</feature>
<keyword evidence="8" id="KW-0520">NAD</keyword>
<comment type="similarity">
    <text evidence="2 8">Belongs to the complex I subunit 4L family.</text>
</comment>
<feature type="transmembrane region" description="Helical" evidence="8">
    <location>
        <begin position="6"/>
        <end position="24"/>
    </location>
</feature>
<comment type="subcellular location">
    <subcellularLocation>
        <location evidence="8">Cell membrane</location>
        <topology evidence="8">Multi-pass membrane protein</topology>
    </subcellularLocation>
    <subcellularLocation>
        <location evidence="1">Membrane</location>
        <topology evidence="1">Multi-pass membrane protein</topology>
    </subcellularLocation>
</comment>